<dbReference type="Pfam" id="PF03832">
    <property type="entry name" value="WSK"/>
    <property type="match status" value="3"/>
</dbReference>
<reference evidence="8" key="1">
    <citation type="submission" date="2025-08" db="UniProtKB">
        <authorList>
            <consortium name="Ensembl"/>
        </authorList>
    </citation>
    <scope>IDENTIFICATION</scope>
</reference>
<reference evidence="8" key="2">
    <citation type="submission" date="2025-09" db="UniProtKB">
        <authorList>
            <consortium name="Ensembl"/>
        </authorList>
    </citation>
    <scope>IDENTIFICATION</scope>
</reference>
<feature type="compositionally biased region" description="Polar residues" evidence="6">
    <location>
        <begin position="226"/>
        <end position="242"/>
    </location>
</feature>
<evidence type="ECO:0000256" key="5">
    <source>
        <dbReference type="ARBA" id="ARBA00023288"/>
    </source>
</evidence>
<feature type="region of interest" description="Disordered" evidence="6">
    <location>
        <begin position="1"/>
        <end position="159"/>
    </location>
</feature>
<keyword evidence="3" id="KW-0112">Calmodulin-binding</keyword>
<feature type="compositionally biased region" description="Polar residues" evidence="6">
    <location>
        <begin position="263"/>
        <end position="278"/>
    </location>
</feature>
<feature type="region of interest" description="Disordered" evidence="6">
    <location>
        <begin position="291"/>
        <end position="310"/>
    </location>
</feature>
<dbReference type="GO" id="GO:0010739">
    <property type="term" value="P:positive regulation of protein kinase A signaling"/>
    <property type="evidence" value="ECO:0007669"/>
    <property type="project" value="InterPro"/>
</dbReference>
<name>A0A8C5R4M2_9ANUR</name>
<dbReference type="PANTHER" id="PTHR23209">
    <property type="entry name" value="A-KINASE ANCHOR PROTEIN 12"/>
    <property type="match status" value="1"/>
</dbReference>
<protein>
    <submittedName>
        <fullName evidence="8">A-kinase anchoring protein 12</fullName>
    </submittedName>
</protein>
<feature type="compositionally biased region" description="Polar residues" evidence="6">
    <location>
        <begin position="751"/>
        <end position="771"/>
    </location>
</feature>
<feature type="compositionally biased region" description="Basic and acidic residues" evidence="6">
    <location>
        <begin position="116"/>
        <end position="126"/>
    </location>
</feature>
<evidence type="ECO:0000256" key="3">
    <source>
        <dbReference type="ARBA" id="ARBA00022860"/>
    </source>
</evidence>
<comment type="subcellular location">
    <subcellularLocation>
        <location evidence="1">Membrane</location>
        <topology evidence="1">Lipid-anchor</topology>
    </subcellularLocation>
</comment>
<feature type="region of interest" description="Disordered" evidence="6">
    <location>
        <begin position="175"/>
        <end position="281"/>
    </location>
</feature>
<keyword evidence="4" id="KW-0472">Membrane</keyword>
<feature type="region of interest" description="Disordered" evidence="6">
    <location>
        <begin position="2202"/>
        <end position="2237"/>
    </location>
</feature>
<dbReference type="InterPro" id="IPR028540">
    <property type="entry name" value="AKAP12"/>
</dbReference>
<evidence type="ECO:0000313" key="8">
    <source>
        <dbReference type="Ensembl" id="ENSLLEP00000045580.1"/>
    </source>
</evidence>
<feature type="domain" description="A kinase-anchoring proteins AKAP-5 and AKAP-12 calmodulin (CaM)-binding" evidence="7">
    <location>
        <begin position="615"/>
        <end position="635"/>
    </location>
</feature>
<feature type="region of interest" description="Disordered" evidence="6">
    <location>
        <begin position="450"/>
        <end position="470"/>
    </location>
</feature>
<feature type="domain" description="A kinase-anchoring proteins AKAP-5 and AKAP-12 calmodulin (CaM)-binding" evidence="7">
    <location>
        <begin position="766"/>
        <end position="786"/>
    </location>
</feature>
<dbReference type="PANTHER" id="PTHR23209:SF4">
    <property type="entry name" value="A-KINASE ANCHOR PROTEIN 12"/>
    <property type="match status" value="1"/>
</dbReference>
<evidence type="ECO:0000256" key="4">
    <source>
        <dbReference type="ARBA" id="ARBA00023136"/>
    </source>
</evidence>
<dbReference type="GO" id="GO:0007165">
    <property type="term" value="P:signal transduction"/>
    <property type="evidence" value="ECO:0007669"/>
    <property type="project" value="TreeGrafter"/>
</dbReference>
<keyword evidence="9" id="KW-1185">Reference proteome</keyword>
<organism evidence="8 9">
    <name type="scientific">Leptobrachium leishanense</name>
    <name type="common">Leishan spiny toad</name>
    <dbReference type="NCBI Taxonomy" id="445787"/>
    <lineage>
        <taxon>Eukaryota</taxon>
        <taxon>Metazoa</taxon>
        <taxon>Chordata</taxon>
        <taxon>Craniata</taxon>
        <taxon>Vertebrata</taxon>
        <taxon>Euteleostomi</taxon>
        <taxon>Amphibia</taxon>
        <taxon>Batrachia</taxon>
        <taxon>Anura</taxon>
        <taxon>Pelobatoidea</taxon>
        <taxon>Megophryidae</taxon>
        <taxon>Leptobrachium</taxon>
    </lineage>
</organism>
<feature type="compositionally biased region" description="Basic and acidic residues" evidence="6">
    <location>
        <begin position="80"/>
        <end position="89"/>
    </location>
</feature>
<feature type="compositionally biased region" description="Low complexity" evidence="6">
    <location>
        <begin position="793"/>
        <end position="805"/>
    </location>
</feature>
<feature type="compositionally biased region" description="Basic and acidic residues" evidence="6">
    <location>
        <begin position="298"/>
        <end position="310"/>
    </location>
</feature>
<feature type="region of interest" description="Disordered" evidence="6">
    <location>
        <begin position="527"/>
        <end position="858"/>
    </location>
</feature>
<feature type="compositionally biased region" description="Basic and acidic residues" evidence="6">
    <location>
        <begin position="664"/>
        <end position="687"/>
    </location>
</feature>
<feature type="compositionally biased region" description="Basic and acidic residues" evidence="6">
    <location>
        <begin position="720"/>
        <end position="736"/>
    </location>
</feature>
<evidence type="ECO:0000259" key="7">
    <source>
        <dbReference type="PROSITE" id="PS51893"/>
    </source>
</evidence>
<feature type="compositionally biased region" description="Basic and acidic residues" evidence="6">
    <location>
        <begin position="244"/>
        <end position="262"/>
    </location>
</feature>
<dbReference type="Ensembl" id="ENSLLET00000047403.1">
    <property type="protein sequence ID" value="ENSLLEP00000045580.1"/>
    <property type="gene ID" value="ENSLLEG00000028941.1"/>
</dbReference>
<feature type="domain" description="A kinase-anchoring proteins AKAP-5 and AKAP-12 calmodulin (CaM)-binding" evidence="7">
    <location>
        <begin position="811"/>
        <end position="831"/>
    </location>
</feature>
<dbReference type="PROSITE" id="PS51893">
    <property type="entry name" value="AKAP_CAM_BD"/>
    <property type="match status" value="3"/>
</dbReference>
<feature type="compositionally biased region" description="Basic and acidic residues" evidence="6">
    <location>
        <begin position="541"/>
        <end position="550"/>
    </location>
</feature>
<feature type="compositionally biased region" description="Basic and acidic residues" evidence="6">
    <location>
        <begin position="46"/>
        <end position="59"/>
    </location>
</feature>
<feature type="compositionally biased region" description="Basic and acidic residues" evidence="6">
    <location>
        <begin position="633"/>
        <end position="647"/>
    </location>
</feature>
<feature type="compositionally biased region" description="Low complexity" evidence="6">
    <location>
        <begin position="553"/>
        <end position="562"/>
    </location>
</feature>
<dbReference type="GO" id="GO:0051018">
    <property type="term" value="F:protein kinase A binding"/>
    <property type="evidence" value="ECO:0007669"/>
    <property type="project" value="InterPro"/>
</dbReference>
<feature type="compositionally biased region" description="Basic and acidic residues" evidence="6">
    <location>
        <begin position="372"/>
        <end position="389"/>
    </location>
</feature>
<feature type="region of interest" description="Disordered" evidence="6">
    <location>
        <begin position="360"/>
        <end position="392"/>
    </location>
</feature>
<keyword evidence="5" id="KW-0449">Lipoprotein</keyword>
<dbReference type="Proteomes" id="UP000694569">
    <property type="component" value="Unplaced"/>
</dbReference>
<dbReference type="GeneTree" id="ENSGT00730000111244"/>
<dbReference type="GO" id="GO:0005737">
    <property type="term" value="C:cytoplasm"/>
    <property type="evidence" value="ECO:0007669"/>
    <property type="project" value="TreeGrafter"/>
</dbReference>
<feature type="compositionally biased region" description="Basic and acidic residues" evidence="6">
    <location>
        <begin position="10"/>
        <end position="28"/>
    </location>
</feature>
<sequence length="2378" mass="259587">MGAGTSTEQVADKTKEELVEEQHDQRQEEDQEQAEGQEAEVVDGAGDDKLLQKNGKIDILDGTGEVEKEETEESVPAKDINGHQDEADVKTVGQQEPPNVLLNEGPENTEVSPEDAASKDGMKQDGVEETPEANSTTPESEDKSESPEETSENQSNEVGFKKVFKFVGFKFTVKKEKTEKSDPVQLLTVKKDEVETNGTDNLEIQSSTPEESKPEETQEPKDASPESETVAVSAQEVESPQETTDDKLERTEDPKVEKEQKKSPVSPTNPLTTETSSPFKRFFTQGWAGLRKKTSFRKSKEEDPQEVEKHINSELQAKIEGQDVGNGNLTEDSQAEAVIIEAQPAQLDGDQPEKEVETIIDEGTPTSSVEQPKQEESLDIKLDEPKATEEEQTECAAHVAESVLPEAEITENIVAVVVENVVTVTKELTEIILESDIAEEKTIIALSEVSSTASPPNVEEIQVVKPDTELNDKSVDSLTVEQSQVASNPECAELEKSHNAITTEAELLSSQEKAKLQGSPLRKLFSSSGLRKLSAKKHKSKKDDDAKVEDVAPEAPASSESPEVPDADGGESSPSSPEESGETSPTDIIPEDSQQIPEVDGDGITSDGERKRDGITPWASFKKLVTPKKRPKRPSESDKEDEVEKVKSSTMSSTDSAGYVENQEEVKENNEEQKLEKSTEENKKKVDSSVSWEALICVGSSKRRARKTSDSEEELPNTLEENKITEEDIANAKELDSEGPPVSSQEKEQDSSSPDQANSPTDGDGVSTWQSFKRLVTPRRKSKSKAEDKIEEPTVTSSVEQSTSEGEAGKDETWVSLKKFIPGRKKKRSDAKADQGPLNEGGLAIPSETVEDDSDEPAVVPLAEFDAAEQEKLEAQQSALCLCALNDVSTELVPASENSEELVHAVTVTVIEGERAVTSLEERSPSWISATVSETVEKDNFPVEEPKEEIKSEVKVEEHVIFTSVSQVATEAKDTIISDVEMTAEAITALEEAIENSYAEETTEMISAVSQLGESVVTTEDATPVPEDESAKSLEERKKQTDQILQEVAEKAQLSAIAIIESSTKLLDRSSVSANVADFGEIQAQDTRKGGKTVDEEKSIVKDNVAEFQISQTVCITTFTERSTILPVVASPSLLEMQNKDDSSTVDQNVKEIVLLSHQKGGDISISTETNASEDIIVWRKEQTREETFAEKHTVEGLHISGDKDAGVELVLVTDEDQAAGGSPCLEEKEGDFVLISAEEPNKQITVSTAEKQANEPMSVSVDEQEKEDMPSWSTEQIQEITFSKEQTSNLVNLASLDNRNYGAFISRVEKTGSDLPILSVEKTEELIKTEIYTLEKKESAPLLSEKHGEKHTSFEIQVKEAVSVSAKEMTCEDAAILPEEQSRGFASTVAEQQTDESPTVVSEKSADEVKPILDKADNCTIHVEQKECEDVQELVLGDEGTPVVSEKENAENLLVVTTKPAEDLYQVYTEKEAGKDHVLSAESVELAAELTVAPADGSSGMFADKEVSDIGERPADEGLHVLTEEQAENITILSERKSEVVDIAVSQVQESSQSFTEKTFDGTSEVEDNIVEEIKPVLIEEQTETLHVLFTEKADACDLALEHAEESHVLADKPFDEEEQVENAHVISEEKVDLTVDKADGSATIVTEKQTFDFSDLAEVKADVSPVLTKKLDSEDALLAEAHTGASVPPFSVEGLTRDSDFVLAEKQTANISPGFTDKDPVLDKEQVKDVKEKVDESEFEGQIKADILSLDIQQTAESESILIDNLTLEKESLECISNVIELHTEEGNIVLQNLEVEGGTTGPTDESLTSEKTKCVLTEEPIVLIAKKNVISVLIHQEKESPIKLAEVDADENVQKSQKSMESDAVLKEQESVCVETEQIESDSKPVAPSGELHLESIPVSLQKEEITPVSLDGQPDKSIHILQEQETSLCKTLESTIVPDVISNVAESVEPVTDISQDEETDLMKILTDIDRCANARETEMELKNDIGVEAQLGDLKRSAAVCQGTSTHSTVVEEELKMIEEMATTEIPELESAEANKASEPFVAAAVEEQVLAESVKPIEIPSETTSLNQTAENVNIISSEEYEITPGTLQTVESVSQKAAAIVDAAIEAAAGCLTLDNISQVPLEQKSVTQNGFSVSWDDQQSIHTESVEEKGTVETITIESHSTTIVHKIIETAVEKVVNSGQNFLICNTVESKSQEEKHSSGDQQAVVFSSSSSKEISVEPKQDYQPPSSELDVTACSTIAGQIEKEIVCEVLKVVTTTTCIEHHGKVGVDDPQKEAFVELETKDNVKEDLIQEQDVSALLEHESGKERSTGDHETVRLSSFPDQTSSETVQIIQPEIKSSVPAYTLEEEISTQDDCIDVRTQDVSKIVES</sequence>
<dbReference type="OrthoDB" id="8931760at2759"/>
<evidence type="ECO:0000256" key="6">
    <source>
        <dbReference type="SAM" id="MobiDB-lite"/>
    </source>
</evidence>
<dbReference type="InterPro" id="IPR001573">
    <property type="entry name" value="AKAP_WSK"/>
</dbReference>
<feature type="region of interest" description="Disordered" evidence="6">
    <location>
        <begin position="1015"/>
        <end position="1037"/>
    </location>
</feature>
<evidence type="ECO:0000256" key="1">
    <source>
        <dbReference type="ARBA" id="ARBA00004635"/>
    </source>
</evidence>
<evidence type="ECO:0000256" key="2">
    <source>
        <dbReference type="ARBA" id="ARBA00022553"/>
    </source>
</evidence>
<dbReference type="GO" id="GO:0090036">
    <property type="term" value="P:regulation of protein kinase C signaling"/>
    <property type="evidence" value="ECO:0007669"/>
    <property type="project" value="InterPro"/>
</dbReference>
<accession>A0A8C5R4M2</accession>
<dbReference type="GO" id="GO:0005516">
    <property type="term" value="F:calmodulin binding"/>
    <property type="evidence" value="ECO:0007669"/>
    <property type="project" value="UniProtKB-KW"/>
</dbReference>
<dbReference type="GO" id="GO:0016020">
    <property type="term" value="C:membrane"/>
    <property type="evidence" value="ECO:0007669"/>
    <property type="project" value="UniProtKB-SubCell"/>
</dbReference>
<proteinExistence type="predicted"/>
<keyword evidence="2" id="KW-0597">Phosphoprotein</keyword>
<feature type="compositionally biased region" description="Acidic residues" evidence="6">
    <location>
        <begin position="29"/>
        <end position="41"/>
    </location>
</feature>
<feature type="compositionally biased region" description="Low complexity" evidence="6">
    <location>
        <begin position="570"/>
        <end position="586"/>
    </location>
</feature>
<evidence type="ECO:0000313" key="9">
    <source>
        <dbReference type="Proteomes" id="UP000694569"/>
    </source>
</evidence>
<feature type="compositionally biased region" description="Basic and acidic residues" evidence="6">
    <location>
        <begin position="210"/>
        <end position="224"/>
    </location>
</feature>